<comment type="caution">
    <text evidence="8">The sequence shown here is derived from an EMBL/GenBank/DDBJ whole genome shotgun (WGS) entry which is preliminary data.</text>
</comment>
<keyword evidence="4" id="KW-0694">RNA-binding</keyword>
<dbReference type="GO" id="GO:0006412">
    <property type="term" value="P:translation"/>
    <property type="evidence" value="ECO:0007669"/>
    <property type="project" value="UniProtKB-UniRule"/>
</dbReference>
<dbReference type="PROSITE" id="PS00475">
    <property type="entry name" value="RIBOSOMAL_L15"/>
    <property type="match status" value="1"/>
</dbReference>
<dbReference type="HAMAP" id="MF_01341">
    <property type="entry name" value="Ribosomal_uL15"/>
    <property type="match status" value="1"/>
</dbReference>
<feature type="region of interest" description="Disordered" evidence="6">
    <location>
        <begin position="1"/>
        <end position="45"/>
    </location>
</feature>
<dbReference type="InterPro" id="IPR005749">
    <property type="entry name" value="Ribosomal_uL15_bac-type"/>
</dbReference>
<dbReference type="PANTHER" id="PTHR12934:SF11">
    <property type="entry name" value="LARGE RIBOSOMAL SUBUNIT PROTEIN UL15M"/>
    <property type="match status" value="1"/>
</dbReference>
<evidence type="ECO:0000256" key="1">
    <source>
        <dbReference type="ARBA" id="ARBA00007320"/>
    </source>
</evidence>
<comment type="similarity">
    <text evidence="1 4 5">Belongs to the universal ribosomal protein uL15 family.</text>
</comment>
<accession>A0A1J4VE72</accession>
<feature type="compositionally biased region" description="Basic residues" evidence="6">
    <location>
        <begin position="1"/>
        <end position="10"/>
    </location>
</feature>
<dbReference type="SUPFAM" id="SSF52080">
    <property type="entry name" value="Ribosomal proteins L15p and L18e"/>
    <property type="match status" value="1"/>
</dbReference>
<evidence type="ECO:0000256" key="4">
    <source>
        <dbReference type="HAMAP-Rule" id="MF_01341"/>
    </source>
</evidence>
<name>A0A1J4VE72_9BACT</name>
<evidence type="ECO:0000256" key="5">
    <source>
        <dbReference type="RuleBase" id="RU003888"/>
    </source>
</evidence>
<evidence type="ECO:0000259" key="7">
    <source>
        <dbReference type="Pfam" id="PF00828"/>
    </source>
</evidence>
<evidence type="ECO:0000256" key="6">
    <source>
        <dbReference type="SAM" id="MobiDB-lite"/>
    </source>
</evidence>
<dbReference type="Gene3D" id="3.100.10.10">
    <property type="match status" value="1"/>
</dbReference>
<feature type="compositionally biased region" description="Basic residues" evidence="6">
    <location>
        <begin position="21"/>
        <end position="42"/>
    </location>
</feature>
<sequence>MQLHEVKRKTPNRDKKVVGRGGKRGKTSGRGTKGQKARAGRKMRPEMRDTIKKIPKLRGYRFKSIAEKPDIVNLKKLQDAFPEGGSISPVILVERGVCNKRGRKIPSVKLLGDGAVTKKFIVSGCLVSTVAREKLEKAGGRVE</sequence>
<dbReference type="GO" id="GO:0003735">
    <property type="term" value="F:structural constituent of ribosome"/>
    <property type="evidence" value="ECO:0007669"/>
    <property type="project" value="InterPro"/>
</dbReference>
<evidence type="ECO:0000313" key="8">
    <source>
        <dbReference type="EMBL" id="OIO33013.1"/>
    </source>
</evidence>
<reference evidence="8 9" key="1">
    <citation type="journal article" date="2016" name="Environ. Microbiol.">
        <title>Genomic resolution of a cold subsurface aquifer community provides metabolic insights for novel microbes adapted to high CO concentrations.</title>
        <authorList>
            <person name="Probst A.J."/>
            <person name="Castelle C.J."/>
            <person name="Singh A."/>
            <person name="Brown C.T."/>
            <person name="Anantharaman K."/>
            <person name="Sharon I."/>
            <person name="Hug L.A."/>
            <person name="Burstein D."/>
            <person name="Emerson J.B."/>
            <person name="Thomas B.C."/>
            <person name="Banfield J.F."/>
        </authorList>
    </citation>
    <scope>NUCLEOTIDE SEQUENCE [LARGE SCALE GENOMIC DNA]</scope>
    <source>
        <strain evidence="8">CG1_02_47_685</strain>
    </source>
</reference>
<keyword evidence="2 4" id="KW-0689">Ribosomal protein</keyword>
<dbReference type="InterPro" id="IPR001196">
    <property type="entry name" value="Ribosomal_uL15_CS"/>
</dbReference>
<evidence type="ECO:0000256" key="2">
    <source>
        <dbReference type="ARBA" id="ARBA00022980"/>
    </source>
</evidence>
<dbReference type="InterPro" id="IPR021131">
    <property type="entry name" value="Ribosomal_uL15/eL18"/>
</dbReference>
<feature type="domain" description="Large ribosomal subunit protein uL15/eL18" evidence="7">
    <location>
        <begin position="71"/>
        <end position="143"/>
    </location>
</feature>
<dbReference type="AlphaFoldDB" id="A0A1J4VE72"/>
<dbReference type="GO" id="GO:0019843">
    <property type="term" value="F:rRNA binding"/>
    <property type="evidence" value="ECO:0007669"/>
    <property type="project" value="UniProtKB-UniRule"/>
</dbReference>
<organism evidence="8 9">
    <name type="scientific">Candidatus Nomurabacteria bacterium CG1_02_47_685</name>
    <dbReference type="NCBI Taxonomy" id="1805282"/>
    <lineage>
        <taxon>Bacteria</taxon>
        <taxon>Candidatus Nomuraibacteriota</taxon>
    </lineage>
</organism>
<dbReference type="Proteomes" id="UP000183206">
    <property type="component" value="Unassembled WGS sequence"/>
</dbReference>
<dbReference type="Pfam" id="PF00828">
    <property type="entry name" value="Ribosomal_L27A"/>
    <property type="match status" value="1"/>
</dbReference>
<proteinExistence type="inferred from homology"/>
<evidence type="ECO:0000256" key="3">
    <source>
        <dbReference type="ARBA" id="ARBA00023274"/>
    </source>
</evidence>
<dbReference type="PANTHER" id="PTHR12934">
    <property type="entry name" value="50S RIBOSOMAL PROTEIN L15"/>
    <property type="match status" value="1"/>
</dbReference>
<comment type="function">
    <text evidence="4">Binds to the 23S rRNA.</text>
</comment>
<gene>
    <name evidence="4" type="primary">rplO</name>
    <name evidence="8" type="ORF">AUJ44_01225</name>
</gene>
<comment type="subunit">
    <text evidence="4">Part of the 50S ribosomal subunit.</text>
</comment>
<keyword evidence="4" id="KW-0699">rRNA-binding</keyword>
<dbReference type="GO" id="GO:0015934">
    <property type="term" value="C:large ribosomal subunit"/>
    <property type="evidence" value="ECO:0007669"/>
    <property type="project" value="InterPro"/>
</dbReference>
<dbReference type="EMBL" id="MNVO01000022">
    <property type="protein sequence ID" value="OIO33013.1"/>
    <property type="molecule type" value="Genomic_DNA"/>
</dbReference>
<keyword evidence="3 4" id="KW-0687">Ribonucleoprotein</keyword>
<evidence type="ECO:0000313" key="9">
    <source>
        <dbReference type="Proteomes" id="UP000183206"/>
    </source>
</evidence>
<protein>
    <recommendedName>
        <fullName evidence="4">Large ribosomal subunit protein uL15</fullName>
    </recommendedName>
</protein>
<dbReference type="InterPro" id="IPR036227">
    <property type="entry name" value="Ribosomal_uL15/eL18_sf"/>
</dbReference>
<dbReference type="InterPro" id="IPR030878">
    <property type="entry name" value="Ribosomal_uL15"/>
</dbReference>
<dbReference type="STRING" id="1805282.AUJ44_01225"/>